<dbReference type="Proteomes" id="UP000790787">
    <property type="component" value="Chromosome 14"/>
</dbReference>
<protein>
    <submittedName>
        <fullName evidence="2">Uncharacterized protein LOC142169199</fullName>
    </submittedName>
</protein>
<dbReference type="RefSeq" id="XP_075086535.1">
    <property type="nucleotide sequence ID" value="XM_075230434.1"/>
</dbReference>
<gene>
    <name evidence="2" type="primary">LOC142169199</name>
</gene>
<name>A0AC58SNJ1_TOBAC</name>
<reference evidence="1" key="1">
    <citation type="journal article" date="2014" name="Nat. Commun.">
        <title>The tobacco genome sequence and its comparison with those of tomato and potato.</title>
        <authorList>
            <person name="Sierro N."/>
            <person name="Battey J.N."/>
            <person name="Ouadi S."/>
            <person name="Bakaher N."/>
            <person name="Bovet L."/>
            <person name="Willig A."/>
            <person name="Goepfert S."/>
            <person name="Peitsch M.C."/>
            <person name="Ivanov N.V."/>
        </authorList>
    </citation>
    <scope>NUCLEOTIDE SEQUENCE [LARGE SCALE GENOMIC DNA]</scope>
</reference>
<sequence>MHPSESAGIMLVPVEFDGAGYRSWRIGVLRALSMNNKVIFITRKCMNPNAGEVPSWILNLLSKDLVDSLQYVNDAKELWQELKDKYDQTNGAKIYQFAKGNERPESRKPRYNRLLHKNEEAMGDLNTLNAHAQCGCQCTYGAKANMHKAEQDQRLIQFQMRLNEVYTVVRGSILMMNPLPNIAQAFYILIQEEK</sequence>
<accession>A0AC58SNJ1</accession>
<evidence type="ECO:0000313" key="2">
    <source>
        <dbReference type="RefSeq" id="XP_075086535.1"/>
    </source>
</evidence>
<proteinExistence type="predicted"/>
<reference evidence="2" key="2">
    <citation type="submission" date="2025-08" db="UniProtKB">
        <authorList>
            <consortium name="RefSeq"/>
        </authorList>
    </citation>
    <scope>IDENTIFICATION</scope>
    <source>
        <tissue evidence="2">Leaf</tissue>
    </source>
</reference>
<organism evidence="1 2">
    <name type="scientific">Nicotiana tabacum</name>
    <name type="common">Common tobacco</name>
    <dbReference type="NCBI Taxonomy" id="4097"/>
    <lineage>
        <taxon>Eukaryota</taxon>
        <taxon>Viridiplantae</taxon>
        <taxon>Streptophyta</taxon>
        <taxon>Embryophyta</taxon>
        <taxon>Tracheophyta</taxon>
        <taxon>Spermatophyta</taxon>
        <taxon>Magnoliopsida</taxon>
        <taxon>eudicotyledons</taxon>
        <taxon>Gunneridae</taxon>
        <taxon>Pentapetalae</taxon>
        <taxon>asterids</taxon>
        <taxon>lamiids</taxon>
        <taxon>Solanales</taxon>
        <taxon>Solanaceae</taxon>
        <taxon>Nicotianoideae</taxon>
        <taxon>Nicotianeae</taxon>
        <taxon>Nicotiana</taxon>
    </lineage>
</organism>
<keyword evidence="1" id="KW-1185">Reference proteome</keyword>
<evidence type="ECO:0000313" key="1">
    <source>
        <dbReference type="Proteomes" id="UP000790787"/>
    </source>
</evidence>